<dbReference type="RefSeq" id="WP_048326955.1">
    <property type="nucleotide sequence ID" value="NZ_CAQN01000919.1"/>
</dbReference>
<gene>
    <name evidence="1" type="ORF">CWATWH0402_6472</name>
</gene>
<name>T2JX38_CROWT</name>
<accession>T2JX38</accession>
<keyword evidence="1" id="KW-0560">Oxidoreductase</keyword>
<dbReference type="AlphaFoldDB" id="T2JX38"/>
<dbReference type="EMBL" id="CAQN01000919">
    <property type="protein sequence ID" value="CCQ69212.1"/>
    <property type="molecule type" value="Genomic_DNA"/>
</dbReference>
<protein>
    <submittedName>
        <fullName evidence="1">Isocitrate dehydrogenase [NADP] Monomeric isocitrate dehydrogenase [NADP]</fullName>
        <ecNumber evidence="1">1.1.1.42</ecNumber>
    </submittedName>
</protein>
<proteinExistence type="predicted"/>
<sequence length="76" mass="8558">MLKPKYIRVLEALEKGLEVELINHRVVMNEASELCCVMVSSEQGEILGGFDLPINSFIKLCEELKDTDIPLTIPKI</sequence>
<reference evidence="1 2" key="2">
    <citation type="submission" date="2013-09" db="EMBL/GenBank/DDBJ databases">
        <title>Whole genome comparison of six Crocosphaera watsonii strains with differing phenotypes.</title>
        <authorList>
            <person name="Bench S.R."/>
            <person name="Heller P."/>
            <person name="Frank I."/>
            <person name="Arciniega M."/>
            <person name="Shilova I.N."/>
            <person name="Zehr J.P."/>
        </authorList>
    </citation>
    <scope>NUCLEOTIDE SEQUENCE [LARGE SCALE GENOMIC DNA]</scope>
    <source>
        <strain evidence="1 2">WH 0402</strain>
    </source>
</reference>
<comment type="caution">
    <text evidence="1">The sequence shown here is derived from an EMBL/GenBank/DDBJ whole genome shotgun (WGS) entry which is preliminary data.</text>
</comment>
<reference evidence="1 2" key="1">
    <citation type="submission" date="2013-01" db="EMBL/GenBank/DDBJ databases">
        <authorList>
            <person name="Bench S."/>
        </authorList>
    </citation>
    <scope>NUCLEOTIDE SEQUENCE [LARGE SCALE GENOMIC DNA]</scope>
    <source>
        <strain evidence="1 2">WH 0402</strain>
    </source>
</reference>
<dbReference type="Proteomes" id="UP000018130">
    <property type="component" value="Unassembled WGS sequence"/>
</dbReference>
<dbReference type="EC" id="1.1.1.42" evidence="1"/>
<evidence type="ECO:0000313" key="1">
    <source>
        <dbReference type="EMBL" id="CCQ69212.1"/>
    </source>
</evidence>
<evidence type="ECO:0000313" key="2">
    <source>
        <dbReference type="Proteomes" id="UP000018130"/>
    </source>
</evidence>
<dbReference type="GO" id="GO:0004450">
    <property type="term" value="F:isocitrate dehydrogenase (NADP+) activity"/>
    <property type="evidence" value="ECO:0007669"/>
    <property type="project" value="UniProtKB-EC"/>
</dbReference>
<organism evidence="1 2">
    <name type="scientific">Crocosphaera watsonii WH 0402</name>
    <dbReference type="NCBI Taxonomy" id="1284629"/>
    <lineage>
        <taxon>Bacteria</taxon>
        <taxon>Bacillati</taxon>
        <taxon>Cyanobacteriota</taxon>
        <taxon>Cyanophyceae</taxon>
        <taxon>Oscillatoriophycideae</taxon>
        <taxon>Chroococcales</taxon>
        <taxon>Aphanothecaceae</taxon>
        <taxon>Crocosphaera</taxon>
    </lineage>
</organism>